<dbReference type="OMA" id="VKSSCQD"/>
<organism evidence="7 8">
    <name type="scientific">Poecilia formosa</name>
    <name type="common">Amazon molly</name>
    <name type="synonym">Limia formosa</name>
    <dbReference type="NCBI Taxonomy" id="48698"/>
    <lineage>
        <taxon>Eukaryota</taxon>
        <taxon>Metazoa</taxon>
        <taxon>Chordata</taxon>
        <taxon>Craniata</taxon>
        <taxon>Vertebrata</taxon>
        <taxon>Euteleostomi</taxon>
        <taxon>Actinopterygii</taxon>
        <taxon>Neopterygii</taxon>
        <taxon>Teleostei</taxon>
        <taxon>Neoteleostei</taxon>
        <taxon>Acanthomorphata</taxon>
        <taxon>Ovalentaria</taxon>
        <taxon>Atherinomorphae</taxon>
        <taxon>Cyprinodontiformes</taxon>
        <taxon>Poeciliidae</taxon>
        <taxon>Poeciliinae</taxon>
        <taxon>Poecilia</taxon>
    </lineage>
</organism>
<evidence type="ECO:0000313" key="7">
    <source>
        <dbReference type="Ensembl" id="ENSPFOP00000022844.1"/>
    </source>
</evidence>
<dbReference type="InterPro" id="IPR000010">
    <property type="entry name" value="Cystatin_dom"/>
</dbReference>
<dbReference type="GO" id="GO:0005615">
    <property type="term" value="C:extracellular space"/>
    <property type="evidence" value="ECO:0007669"/>
    <property type="project" value="TreeGrafter"/>
</dbReference>
<reference evidence="7" key="3">
    <citation type="submission" date="2025-09" db="UniProtKB">
        <authorList>
            <consortium name="Ensembl"/>
        </authorList>
    </citation>
    <scope>IDENTIFICATION</scope>
</reference>
<evidence type="ECO:0000256" key="3">
    <source>
        <dbReference type="ARBA" id="ARBA00022704"/>
    </source>
</evidence>
<name>A0A096LUK3_POEFO</name>
<dbReference type="GO" id="GO:0031982">
    <property type="term" value="C:vesicle"/>
    <property type="evidence" value="ECO:0007669"/>
    <property type="project" value="TreeGrafter"/>
</dbReference>
<dbReference type="Ensembl" id="ENSPFOT00000030903.1">
    <property type="protein sequence ID" value="ENSPFOP00000022844.1"/>
    <property type="gene ID" value="ENSPFOG00000024617.1"/>
</dbReference>
<evidence type="ECO:0000256" key="2">
    <source>
        <dbReference type="ARBA" id="ARBA00022690"/>
    </source>
</evidence>
<sequence length="155" mass="17806">LTLCSPLFFFFSLAWCFKFGLFIFILQILQLAPQKKVIVGGKKKIEDADNDEGFQRALQFAVVQHNNRTNDTVRYQVLKVDSAEHQVVEGSLYTMTVILRRTNCEKEAPADGCAVQNVPGFARPRRCIFEVWSRPWLNDTQLTKEECDSVERTSE</sequence>
<feature type="transmembrane region" description="Helical" evidence="5">
    <location>
        <begin position="6"/>
        <end position="26"/>
    </location>
</feature>
<keyword evidence="2" id="KW-0646">Protease inhibitor</keyword>
<dbReference type="Gene3D" id="3.10.450.10">
    <property type="match status" value="1"/>
</dbReference>
<proteinExistence type="inferred from homology"/>
<dbReference type="Pfam" id="PF00031">
    <property type="entry name" value="Cystatin"/>
    <property type="match status" value="1"/>
</dbReference>
<evidence type="ECO:0000256" key="1">
    <source>
        <dbReference type="ARBA" id="ARBA00009403"/>
    </source>
</evidence>
<reference evidence="7" key="2">
    <citation type="submission" date="2025-08" db="UniProtKB">
        <authorList>
            <consortium name="Ensembl"/>
        </authorList>
    </citation>
    <scope>IDENTIFICATION</scope>
</reference>
<dbReference type="CDD" id="cd00042">
    <property type="entry name" value="CY"/>
    <property type="match status" value="1"/>
</dbReference>
<dbReference type="GO" id="GO:0004869">
    <property type="term" value="F:cysteine-type endopeptidase inhibitor activity"/>
    <property type="evidence" value="ECO:0007669"/>
    <property type="project" value="UniProtKB-KW"/>
</dbReference>
<keyword evidence="5" id="KW-0812">Transmembrane</keyword>
<dbReference type="InterPro" id="IPR046350">
    <property type="entry name" value="Cystatin_sf"/>
</dbReference>
<evidence type="ECO:0000256" key="4">
    <source>
        <dbReference type="ARBA" id="ARBA00023157"/>
    </source>
</evidence>
<dbReference type="Proteomes" id="UP000028760">
    <property type="component" value="Unassembled WGS sequence"/>
</dbReference>
<dbReference type="GO" id="GO:0005737">
    <property type="term" value="C:cytoplasm"/>
    <property type="evidence" value="ECO:0007669"/>
    <property type="project" value="TreeGrafter"/>
</dbReference>
<dbReference type="GeneTree" id="ENSGT00940000154755"/>
<dbReference type="EMBL" id="AYCK01002130">
    <property type="status" value="NOT_ANNOTATED_CDS"/>
    <property type="molecule type" value="Genomic_DNA"/>
</dbReference>
<feature type="domain" description="Cystatin" evidence="6">
    <location>
        <begin position="37"/>
        <end position="148"/>
    </location>
</feature>
<keyword evidence="4" id="KW-1015">Disulfide bond</keyword>
<evidence type="ECO:0000256" key="5">
    <source>
        <dbReference type="SAM" id="Phobius"/>
    </source>
</evidence>
<dbReference type="PANTHER" id="PTHR46186:SF2">
    <property type="entry name" value="CYSTATIN"/>
    <property type="match status" value="1"/>
</dbReference>
<evidence type="ECO:0000259" key="6">
    <source>
        <dbReference type="SMART" id="SM00043"/>
    </source>
</evidence>
<evidence type="ECO:0000313" key="8">
    <source>
        <dbReference type="Proteomes" id="UP000028760"/>
    </source>
</evidence>
<comment type="similarity">
    <text evidence="1">Belongs to the cystatin family.</text>
</comment>
<keyword evidence="8" id="KW-1185">Reference proteome</keyword>
<dbReference type="PANTHER" id="PTHR46186">
    <property type="entry name" value="CYSTATIN"/>
    <property type="match status" value="1"/>
</dbReference>
<dbReference type="AlphaFoldDB" id="A0A096LUK3"/>
<reference evidence="8" key="1">
    <citation type="submission" date="2013-10" db="EMBL/GenBank/DDBJ databases">
        <authorList>
            <person name="Schartl M."/>
            <person name="Warren W."/>
        </authorList>
    </citation>
    <scope>NUCLEOTIDE SEQUENCE [LARGE SCALE GENOMIC DNA]</scope>
    <source>
        <strain evidence="8">female</strain>
    </source>
</reference>
<keyword evidence="5" id="KW-1133">Transmembrane helix</keyword>
<keyword evidence="3" id="KW-0789">Thiol protease inhibitor</keyword>
<dbReference type="FunFam" id="3.10.450.10:FF:000004">
    <property type="entry name" value="Cystatin C"/>
    <property type="match status" value="1"/>
</dbReference>
<dbReference type="SUPFAM" id="SSF54403">
    <property type="entry name" value="Cystatin/monellin"/>
    <property type="match status" value="1"/>
</dbReference>
<dbReference type="SMART" id="SM00043">
    <property type="entry name" value="CY"/>
    <property type="match status" value="1"/>
</dbReference>
<keyword evidence="5" id="KW-0472">Membrane</keyword>
<accession>A0A096LUK3</accession>
<protein>
    <recommendedName>
        <fullName evidence="6">Cystatin domain-containing protein</fullName>
    </recommendedName>
</protein>